<dbReference type="InterPro" id="IPR009006">
    <property type="entry name" value="Ala_racemase/Decarboxylase_C"/>
</dbReference>
<keyword evidence="3 7" id="KW-0663">Pyridoxal phosphate</keyword>
<dbReference type="InterPro" id="IPR002433">
    <property type="entry name" value="Orn_de-COase"/>
</dbReference>
<dbReference type="InterPro" id="IPR000183">
    <property type="entry name" value="Orn/DAP/Arg_de-COase"/>
</dbReference>
<dbReference type="InterPro" id="IPR022644">
    <property type="entry name" value="De-COase2_N"/>
</dbReference>
<dbReference type="PRINTS" id="PR01179">
    <property type="entry name" value="ODADCRBXLASE"/>
</dbReference>
<dbReference type="InParanoid" id="A0A6L2PSY9"/>
<dbReference type="PANTHER" id="PTHR11482:SF6">
    <property type="entry name" value="ORNITHINE DECARBOXYLASE 1-RELATED"/>
    <property type="match status" value="1"/>
</dbReference>
<evidence type="ECO:0000256" key="6">
    <source>
        <dbReference type="ARBA" id="ARBA00037173"/>
    </source>
</evidence>
<dbReference type="PRINTS" id="PR01182">
    <property type="entry name" value="ORNDCRBXLASE"/>
</dbReference>
<dbReference type="CDD" id="cd00622">
    <property type="entry name" value="PLPDE_III_ODC"/>
    <property type="match status" value="1"/>
</dbReference>
<evidence type="ECO:0000256" key="5">
    <source>
        <dbReference type="ARBA" id="ARBA00023239"/>
    </source>
</evidence>
<evidence type="ECO:0000256" key="7">
    <source>
        <dbReference type="PIRSR" id="PIRSR600183-50"/>
    </source>
</evidence>
<evidence type="ECO:0000259" key="9">
    <source>
        <dbReference type="Pfam" id="PF00278"/>
    </source>
</evidence>
<dbReference type="InterPro" id="IPR022643">
    <property type="entry name" value="De-COase2_C"/>
</dbReference>
<reference evidence="12" key="1">
    <citation type="submission" date="2020-01" db="EMBL/GenBank/DDBJ databases">
        <title>Draft genome sequence of the Termite Coptotermes fromosanus.</title>
        <authorList>
            <person name="Itakura S."/>
            <person name="Yosikawa Y."/>
            <person name="Umezawa K."/>
        </authorList>
    </citation>
    <scope>NUCLEOTIDE SEQUENCE [LARGE SCALE GENOMIC DNA]</scope>
</reference>
<proteinExistence type="inferred from homology"/>
<dbReference type="FunFam" id="3.20.20.10:FF:000005">
    <property type="entry name" value="Ornithine decarboxylase"/>
    <property type="match status" value="1"/>
</dbReference>
<accession>A0A6L2PSY9</accession>
<dbReference type="EMBL" id="BLKM01000476">
    <property type="protein sequence ID" value="GFG34292.1"/>
    <property type="molecule type" value="Genomic_DNA"/>
</dbReference>
<dbReference type="FunCoup" id="A0A6L2PSY9">
    <property type="interactions" value="325"/>
</dbReference>
<feature type="modified residue" description="N6-(pyridoxal phosphate)lysine" evidence="7">
    <location>
        <position position="65"/>
    </location>
</feature>
<evidence type="ECO:0000313" key="11">
    <source>
        <dbReference type="EMBL" id="GFG34292.1"/>
    </source>
</evidence>
<evidence type="ECO:0008006" key="13">
    <source>
        <dbReference type="Google" id="ProtNLM"/>
    </source>
</evidence>
<evidence type="ECO:0000256" key="2">
    <source>
        <dbReference type="ARBA" id="ARBA00008872"/>
    </source>
</evidence>
<dbReference type="GO" id="GO:0033387">
    <property type="term" value="P:putrescine biosynthetic process from arginine, via ornithine"/>
    <property type="evidence" value="ECO:0007669"/>
    <property type="project" value="TreeGrafter"/>
</dbReference>
<keyword evidence="12" id="KW-1185">Reference proteome</keyword>
<evidence type="ECO:0000256" key="1">
    <source>
        <dbReference type="ARBA" id="ARBA00001933"/>
    </source>
</evidence>
<dbReference type="GO" id="GO:0004586">
    <property type="term" value="F:ornithine decarboxylase activity"/>
    <property type="evidence" value="ECO:0007669"/>
    <property type="project" value="TreeGrafter"/>
</dbReference>
<gene>
    <name evidence="11" type="ORF">Cfor_07087</name>
</gene>
<dbReference type="Gene3D" id="2.40.37.10">
    <property type="entry name" value="Lyase, Ornithine Decarboxylase, Chain A, domain 1"/>
    <property type="match status" value="1"/>
</dbReference>
<dbReference type="Proteomes" id="UP000502823">
    <property type="component" value="Unassembled WGS sequence"/>
</dbReference>
<sequence length="485" mass="53084">MKVTNLDDRIHVLDAETDVWKVVRDIAESRVQEEAFYVCDIGDIVHKHREWKLKMPRVEPHYAVKCNDSLTVLEVLAALHLGFDCASKAEINKILELGVEPNRIIFANPAKPASHIRHAAALGVDTMTFDNETELHKIKSLYPAAKLVIRIRCDATLAQCQLGMKFGCNAVTEAPHLLQVAQSLGLDVVGVSFHVGSGCGDPQAFHRAIASAKMVFDVGTNLGFNFHLLDIGGGYPGNKGTSIDKIAEVVNSALDEYFPDPELVRVIAEPGRFYVASAYILATNIHSKREILNGEDVTHIMYYINDGVYGSFNSLLYDHSHVTPIPLNAHLSKLVPSSVWGPTCDGLDQVVEKALLPVMSVGDWIVFEDMGAYTLPVASPFNGFPVPKVHVVANESIWIMLKDLTPLTEDHFVMGNTPANLCMGLDIGGRGSIQDWAIPLSPASMLCRQDQDLESGPAMGEAIMDHSPPPAPAFRFDYVEVGPIN</sequence>
<feature type="domain" description="Orn/DAP/Arg decarboxylase 2 C-terminal" evidence="9">
    <location>
        <begin position="36"/>
        <end position="371"/>
    </location>
</feature>
<dbReference type="AlphaFoldDB" id="A0A6L2PSY9"/>
<evidence type="ECO:0000313" key="12">
    <source>
        <dbReference type="Proteomes" id="UP000502823"/>
    </source>
</evidence>
<dbReference type="GO" id="GO:0005737">
    <property type="term" value="C:cytoplasm"/>
    <property type="evidence" value="ECO:0007669"/>
    <property type="project" value="TreeGrafter"/>
</dbReference>
<name>A0A6L2PSY9_COPFO</name>
<comment type="function">
    <text evidence="6">Catalyzes the first and rate-limiting step of polyamine biosynthesis that converts ornithine into putrescine, which is the precursor for the polyamines, spermidine and spermine. Polyamines are essential for cell proliferation and are implicated in cellular processes, ranging from DNA replication to apoptosis.</text>
</comment>
<dbReference type="Pfam" id="PF02784">
    <property type="entry name" value="Orn_Arg_deC_N"/>
    <property type="match status" value="1"/>
</dbReference>
<dbReference type="InterPro" id="IPR029066">
    <property type="entry name" value="PLP-binding_barrel"/>
</dbReference>
<evidence type="ECO:0000256" key="8">
    <source>
        <dbReference type="RuleBase" id="RU003737"/>
    </source>
</evidence>
<dbReference type="OrthoDB" id="5034579at2759"/>
<comment type="cofactor">
    <cofactor evidence="1 7">
        <name>pyridoxal 5'-phosphate</name>
        <dbReference type="ChEBI" id="CHEBI:597326"/>
    </cofactor>
</comment>
<evidence type="ECO:0000256" key="3">
    <source>
        <dbReference type="ARBA" id="ARBA00022898"/>
    </source>
</evidence>
<evidence type="ECO:0000256" key="4">
    <source>
        <dbReference type="ARBA" id="ARBA00023115"/>
    </source>
</evidence>
<dbReference type="SUPFAM" id="SSF51419">
    <property type="entry name" value="PLP-binding barrel"/>
    <property type="match status" value="1"/>
</dbReference>
<keyword evidence="4" id="KW-0620">Polyamine biosynthesis</keyword>
<protein>
    <recommendedName>
        <fullName evidence="13">Ornithine decarboxylase</fullName>
    </recommendedName>
</protein>
<dbReference type="Gene3D" id="3.20.20.10">
    <property type="entry name" value="Alanine racemase"/>
    <property type="match status" value="1"/>
</dbReference>
<evidence type="ECO:0000259" key="10">
    <source>
        <dbReference type="Pfam" id="PF02784"/>
    </source>
</evidence>
<keyword evidence="5" id="KW-0456">Lyase</keyword>
<dbReference type="PANTHER" id="PTHR11482">
    <property type="entry name" value="ARGININE/DIAMINOPIMELATE/ORNITHINE DECARBOXYLASE"/>
    <property type="match status" value="1"/>
</dbReference>
<organism evidence="11 12">
    <name type="scientific">Coptotermes formosanus</name>
    <name type="common">Formosan subterranean termite</name>
    <dbReference type="NCBI Taxonomy" id="36987"/>
    <lineage>
        <taxon>Eukaryota</taxon>
        <taxon>Metazoa</taxon>
        <taxon>Ecdysozoa</taxon>
        <taxon>Arthropoda</taxon>
        <taxon>Hexapoda</taxon>
        <taxon>Insecta</taxon>
        <taxon>Pterygota</taxon>
        <taxon>Neoptera</taxon>
        <taxon>Polyneoptera</taxon>
        <taxon>Dictyoptera</taxon>
        <taxon>Blattodea</taxon>
        <taxon>Blattoidea</taxon>
        <taxon>Termitoidae</taxon>
        <taxon>Rhinotermitidae</taxon>
        <taxon>Coptotermes</taxon>
    </lineage>
</organism>
<feature type="active site" description="Proton donor" evidence="7">
    <location>
        <position position="344"/>
    </location>
</feature>
<dbReference type="SUPFAM" id="SSF50621">
    <property type="entry name" value="Alanine racemase C-terminal domain-like"/>
    <property type="match status" value="1"/>
</dbReference>
<comment type="caution">
    <text evidence="11">The sequence shown here is derived from an EMBL/GenBank/DDBJ whole genome shotgun (WGS) entry which is preliminary data.</text>
</comment>
<feature type="domain" description="Orn/DAP/Arg decarboxylase 2 N-terminal" evidence="10">
    <location>
        <begin position="42"/>
        <end position="276"/>
    </location>
</feature>
<dbReference type="Pfam" id="PF00278">
    <property type="entry name" value="Orn_DAP_Arg_deC"/>
    <property type="match status" value="1"/>
</dbReference>
<comment type="similarity">
    <text evidence="2 8">Belongs to the Orn/Lys/Arg decarboxylase class-II family.</text>
</comment>